<sequence length="55" mass="5925">MKAFHVQGIFSETDSKRPAVPAEATVECESEEGIADALSHAYGWLVSGFVVVEEV</sequence>
<evidence type="ECO:0000313" key="1">
    <source>
        <dbReference type="EMBL" id="MFN6509372.1"/>
    </source>
</evidence>
<gene>
    <name evidence="1" type="ORF">ACK3FC_19735</name>
</gene>
<comment type="caution">
    <text evidence="1">The sequence shown here is derived from an EMBL/GenBank/DDBJ whole genome shotgun (WGS) entry which is preliminary data.</text>
</comment>
<evidence type="ECO:0000313" key="2">
    <source>
        <dbReference type="Proteomes" id="UP001635788"/>
    </source>
</evidence>
<keyword evidence="2" id="KW-1185">Reference proteome</keyword>
<dbReference type="Proteomes" id="UP001635788">
    <property type="component" value="Unassembled WGS sequence"/>
</dbReference>
<name>A0ABW9L1Z8_XANCT</name>
<organism evidence="1 2">
    <name type="scientific">Xanthomonas translucens pv. translucens</name>
    <dbReference type="NCBI Taxonomy" id="134875"/>
    <lineage>
        <taxon>Bacteria</taxon>
        <taxon>Pseudomonadati</taxon>
        <taxon>Pseudomonadota</taxon>
        <taxon>Gammaproteobacteria</taxon>
        <taxon>Lysobacterales</taxon>
        <taxon>Lysobacteraceae</taxon>
        <taxon>Xanthomonas</taxon>
        <taxon>Xanthomonas translucens group</taxon>
    </lineage>
</organism>
<dbReference type="RefSeq" id="WP_196484318.1">
    <property type="nucleotide sequence ID" value="NZ_JBKAMQ010000002.1"/>
</dbReference>
<protein>
    <submittedName>
        <fullName evidence="1">Uncharacterized protein</fullName>
    </submittedName>
</protein>
<proteinExistence type="predicted"/>
<dbReference type="EMBL" id="JBKAMQ010000002">
    <property type="protein sequence ID" value="MFN6509372.1"/>
    <property type="molecule type" value="Genomic_DNA"/>
</dbReference>
<accession>A0ABW9L1Z8</accession>
<reference evidence="1 2" key="1">
    <citation type="submission" date="2024-12" db="EMBL/GenBank/DDBJ databases">
        <authorList>
            <person name="Alaofin S."/>
            <person name="Velasco D."/>
            <person name="Li D."/>
            <person name="Baldwin T."/>
            <person name="Liu Z."/>
            <person name="Schachterle J.K."/>
        </authorList>
    </citation>
    <scope>NUCLEOTIDE SEQUENCE [LARGE SCALE GENOMIC DNA]</scope>
    <source>
        <strain evidence="1 2">B1</strain>
    </source>
</reference>